<evidence type="ECO:0000313" key="1">
    <source>
        <dbReference type="EMBL" id="OYD59584.1"/>
    </source>
</evidence>
<comment type="caution">
    <text evidence="1">The sequence shown here is derived from an EMBL/GenBank/DDBJ whole genome shotgun (WGS) entry which is preliminary data.</text>
</comment>
<dbReference type="Proteomes" id="UP000215059">
    <property type="component" value="Unassembled WGS sequence"/>
</dbReference>
<proteinExistence type="predicted"/>
<dbReference type="EMBL" id="NOII01000001">
    <property type="protein sequence ID" value="OYD59584.1"/>
    <property type="molecule type" value="Genomic_DNA"/>
</dbReference>
<sequence>MFKGQLLFKEFNECKKKAAQQMLSFLIKCYVIYELSLERIMVRTSIENPIINDMASNTVMTHSLPFILSRIDCES</sequence>
<evidence type="ECO:0000313" key="2">
    <source>
        <dbReference type="Proteomes" id="UP000215059"/>
    </source>
</evidence>
<keyword evidence="2" id="KW-1185">Reference proteome</keyword>
<organism evidence="1 2">
    <name type="scientific">Fictibacillus aquaticus</name>
    <dbReference type="NCBI Taxonomy" id="2021314"/>
    <lineage>
        <taxon>Bacteria</taxon>
        <taxon>Bacillati</taxon>
        <taxon>Bacillota</taxon>
        <taxon>Bacilli</taxon>
        <taxon>Bacillales</taxon>
        <taxon>Fictibacillaceae</taxon>
        <taxon>Fictibacillus</taxon>
    </lineage>
</organism>
<dbReference type="AlphaFoldDB" id="A0A235FF60"/>
<accession>A0A235FF60</accession>
<name>A0A235FF60_9BACL</name>
<gene>
    <name evidence="1" type="ORF">CGZ90_06760</name>
</gene>
<reference evidence="1 2" key="1">
    <citation type="submission" date="2017-07" db="EMBL/GenBank/DDBJ databases">
        <title>Fictibacillus sp. nov. GDSW-R2A3 Genome sequencing and assembly.</title>
        <authorList>
            <person name="Mayilraj S."/>
        </authorList>
    </citation>
    <scope>NUCLEOTIDE SEQUENCE [LARGE SCALE GENOMIC DNA]</scope>
    <source>
        <strain evidence="1 2">GDSW-R2A3</strain>
    </source>
</reference>
<protein>
    <submittedName>
        <fullName evidence="1">Uncharacterized protein</fullName>
    </submittedName>
</protein>